<dbReference type="EMBL" id="AL731643">
    <property type="protein sequence ID" value="CAD40070.1"/>
    <property type="molecule type" value="Genomic_DNA"/>
</dbReference>
<accession>Q5JPW8</accession>
<evidence type="ECO:0000256" key="1">
    <source>
        <dbReference type="SAM" id="MobiDB-lite"/>
    </source>
</evidence>
<evidence type="ECO:0000313" key="3">
    <source>
        <dbReference type="Proteomes" id="UP000000763"/>
    </source>
</evidence>
<gene>
    <name evidence="2" type="primary">OSJNBa0085C10.23</name>
</gene>
<organism evidence="2 3">
    <name type="scientific">Oryza sativa subsp. japonica</name>
    <name type="common">Rice</name>
    <dbReference type="NCBI Taxonomy" id="39947"/>
    <lineage>
        <taxon>Eukaryota</taxon>
        <taxon>Viridiplantae</taxon>
        <taxon>Streptophyta</taxon>
        <taxon>Embryophyta</taxon>
        <taxon>Tracheophyta</taxon>
        <taxon>Spermatophyta</taxon>
        <taxon>Magnoliopsida</taxon>
        <taxon>Liliopsida</taxon>
        <taxon>Poales</taxon>
        <taxon>Poaceae</taxon>
        <taxon>BOP clade</taxon>
        <taxon>Oryzoideae</taxon>
        <taxon>Oryzeae</taxon>
        <taxon>Oryzinae</taxon>
        <taxon>Oryza</taxon>
        <taxon>Oryza sativa</taxon>
    </lineage>
</organism>
<name>Q5JPW8_ORYSJ</name>
<feature type="compositionally biased region" description="Basic and acidic residues" evidence="1">
    <location>
        <begin position="1"/>
        <end position="36"/>
    </location>
</feature>
<reference evidence="3" key="2">
    <citation type="journal article" date="2008" name="Nucleic Acids Res.">
        <title>The rice annotation project database (RAP-DB): 2008 update.</title>
        <authorList>
            <consortium name="The rice annotation project (RAP)"/>
        </authorList>
    </citation>
    <scope>GENOME REANNOTATION</scope>
    <source>
        <strain evidence="3">cv. Nipponbare</strain>
    </source>
</reference>
<evidence type="ECO:0000313" key="2">
    <source>
        <dbReference type="EMBL" id="CAD40070.1"/>
    </source>
</evidence>
<dbReference type="Proteomes" id="UP000000763">
    <property type="component" value="Chromosome 4"/>
</dbReference>
<protein>
    <submittedName>
        <fullName evidence="2">OSJNBa0085C10.23 protein</fullName>
    </submittedName>
</protein>
<reference evidence="3" key="1">
    <citation type="journal article" date="2005" name="Nature">
        <title>The map-based sequence of the rice genome.</title>
        <authorList>
            <consortium name="International rice genome sequencing project (IRGSP)"/>
            <person name="Matsumoto T."/>
            <person name="Wu J."/>
            <person name="Kanamori H."/>
            <person name="Katayose Y."/>
            <person name="Fujisawa M."/>
            <person name="Namiki N."/>
            <person name="Mizuno H."/>
            <person name="Yamamoto K."/>
            <person name="Antonio B.A."/>
            <person name="Baba T."/>
            <person name="Sakata K."/>
            <person name="Nagamura Y."/>
            <person name="Aoki H."/>
            <person name="Arikawa K."/>
            <person name="Arita K."/>
            <person name="Bito T."/>
            <person name="Chiden Y."/>
            <person name="Fujitsuka N."/>
            <person name="Fukunaka R."/>
            <person name="Hamada M."/>
            <person name="Harada C."/>
            <person name="Hayashi A."/>
            <person name="Hijishita S."/>
            <person name="Honda M."/>
            <person name="Hosokawa S."/>
            <person name="Ichikawa Y."/>
            <person name="Idonuma A."/>
            <person name="Iijima M."/>
            <person name="Ikeda M."/>
            <person name="Ikeno M."/>
            <person name="Ito K."/>
            <person name="Ito S."/>
            <person name="Ito T."/>
            <person name="Ito Y."/>
            <person name="Ito Y."/>
            <person name="Iwabuchi A."/>
            <person name="Kamiya K."/>
            <person name="Karasawa W."/>
            <person name="Kurita K."/>
            <person name="Katagiri S."/>
            <person name="Kikuta A."/>
            <person name="Kobayashi H."/>
            <person name="Kobayashi N."/>
            <person name="Machita K."/>
            <person name="Maehara T."/>
            <person name="Masukawa M."/>
            <person name="Mizubayashi T."/>
            <person name="Mukai Y."/>
            <person name="Nagasaki H."/>
            <person name="Nagata Y."/>
            <person name="Naito S."/>
            <person name="Nakashima M."/>
            <person name="Nakama Y."/>
            <person name="Nakamichi Y."/>
            <person name="Nakamura M."/>
            <person name="Meguro A."/>
            <person name="Negishi M."/>
            <person name="Ohta I."/>
            <person name="Ohta T."/>
            <person name="Okamoto M."/>
            <person name="Ono N."/>
            <person name="Saji S."/>
            <person name="Sakaguchi M."/>
            <person name="Sakai K."/>
            <person name="Shibata M."/>
            <person name="Shimokawa T."/>
            <person name="Song J."/>
            <person name="Takazaki Y."/>
            <person name="Terasawa K."/>
            <person name="Tsugane M."/>
            <person name="Tsuji K."/>
            <person name="Ueda S."/>
            <person name="Waki K."/>
            <person name="Yamagata H."/>
            <person name="Yamamoto M."/>
            <person name="Yamamoto S."/>
            <person name="Yamane H."/>
            <person name="Yoshiki S."/>
            <person name="Yoshihara R."/>
            <person name="Yukawa K."/>
            <person name="Zhong H."/>
            <person name="Yano M."/>
            <person name="Yuan Q."/>
            <person name="Ouyang S."/>
            <person name="Liu J."/>
            <person name="Jones K.M."/>
            <person name="Gansberger K."/>
            <person name="Moffat K."/>
            <person name="Hill J."/>
            <person name="Bera J."/>
            <person name="Fadrosh D."/>
            <person name="Jin S."/>
            <person name="Johri S."/>
            <person name="Kim M."/>
            <person name="Overton L."/>
            <person name="Reardon M."/>
            <person name="Tsitrin T."/>
            <person name="Vuong H."/>
            <person name="Weaver B."/>
            <person name="Ciecko A."/>
            <person name="Tallon L."/>
            <person name="Jackson J."/>
            <person name="Pai G."/>
            <person name="Aken S.V."/>
            <person name="Utterback T."/>
            <person name="Reidmuller S."/>
            <person name="Feldblyum T."/>
            <person name="Hsiao J."/>
            <person name="Zismann V."/>
            <person name="Iobst S."/>
            <person name="de Vazeille A.R."/>
            <person name="Buell C.R."/>
            <person name="Ying K."/>
            <person name="Li Y."/>
            <person name="Lu T."/>
            <person name="Huang Y."/>
            <person name="Zhao Q."/>
            <person name="Feng Q."/>
            <person name="Zhang L."/>
            <person name="Zhu J."/>
            <person name="Weng Q."/>
            <person name="Mu J."/>
            <person name="Lu Y."/>
            <person name="Fan D."/>
            <person name="Liu Y."/>
            <person name="Guan J."/>
            <person name="Zhang Y."/>
            <person name="Yu S."/>
            <person name="Liu X."/>
            <person name="Zhang Y."/>
            <person name="Hong G."/>
            <person name="Han B."/>
            <person name="Choisne N."/>
            <person name="Demange N."/>
            <person name="Orjeda G."/>
            <person name="Samain S."/>
            <person name="Cattolico L."/>
            <person name="Pelletier E."/>
            <person name="Couloux A."/>
            <person name="Segurens B."/>
            <person name="Wincker P."/>
            <person name="D'Hont A."/>
            <person name="Scarpelli C."/>
            <person name="Weissenbach J."/>
            <person name="Salanoubat M."/>
            <person name="Quetier F."/>
            <person name="Yu Y."/>
            <person name="Kim H.R."/>
            <person name="Rambo T."/>
            <person name="Currie J."/>
            <person name="Collura K."/>
            <person name="Luo M."/>
            <person name="Yang T."/>
            <person name="Ammiraju J.S.S."/>
            <person name="Engler F."/>
            <person name="Soderlund C."/>
            <person name="Wing R.A."/>
            <person name="Palmer L.E."/>
            <person name="de la Bastide M."/>
            <person name="Spiegel L."/>
            <person name="Nascimento L."/>
            <person name="Zutavern T."/>
            <person name="O'Shaughnessy A."/>
            <person name="Dike S."/>
            <person name="Dedhia N."/>
            <person name="Preston R."/>
            <person name="Balija V."/>
            <person name="McCombie W.R."/>
            <person name="Chow T."/>
            <person name="Chen H."/>
            <person name="Chung M."/>
            <person name="Chen C."/>
            <person name="Shaw J."/>
            <person name="Wu H."/>
            <person name="Hsiao K."/>
            <person name="Chao Y."/>
            <person name="Chu M."/>
            <person name="Cheng C."/>
            <person name="Hour A."/>
            <person name="Lee P."/>
            <person name="Lin S."/>
            <person name="Lin Y."/>
            <person name="Liou J."/>
            <person name="Liu S."/>
            <person name="Hsing Y."/>
            <person name="Raghuvanshi S."/>
            <person name="Mohanty A."/>
            <person name="Bharti A.K."/>
            <person name="Gaur A."/>
            <person name="Gupta V."/>
            <person name="Kumar D."/>
            <person name="Ravi V."/>
            <person name="Vij S."/>
            <person name="Kapur A."/>
            <person name="Khurana P."/>
            <person name="Khurana P."/>
            <person name="Khurana J.P."/>
            <person name="Tyagi A.K."/>
            <person name="Gaikwad K."/>
            <person name="Singh A."/>
            <person name="Dalal V."/>
            <person name="Srivastava S."/>
            <person name="Dixit A."/>
            <person name="Pal A.K."/>
            <person name="Ghazi I.A."/>
            <person name="Yadav M."/>
            <person name="Pandit A."/>
            <person name="Bhargava A."/>
            <person name="Sureshbabu K."/>
            <person name="Batra K."/>
            <person name="Sharma T.R."/>
            <person name="Mohapatra T."/>
            <person name="Singh N.K."/>
            <person name="Messing J."/>
            <person name="Nelson A.B."/>
            <person name="Fuks G."/>
            <person name="Kavchok S."/>
            <person name="Keizer G."/>
            <person name="Linton E."/>
            <person name="Llaca V."/>
            <person name="Song R."/>
            <person name="Tanyolac B."/>
            <person name="Young S."/>
            <person name="Ho-Il K."/>
            <person name="Hahn J.H."/>
            <person name="Sangsakoo G."/>
            <person name="Vanavichit A."/>
            <person name="de Mattos Luiz.A.T."/>
            <person name="Zimmer P.D."/>
            <person name="Malone G."/>
            <person name="Dellagostin O."/>
            <person name="de Oliveira A.C."/>
            <person name="Bevan M."/>
            <person name="Bancroft I."/>
            <person name="Minx P."/>
            <person name="Cordum H."/>
            <person name="Wilson R."/>
            <person name="Cheng Z."/>
            <person name="Jin W."/>
            <person name="Jiang J."/>
            <person name="Leong S.A."/>
            <person name="Iwama H."/>
            <person name="Gojobori T."/>
            <person name="Itoh T."/>
            <person name="Niimura Y."/>
            <person name="Fujii Y."/>
            <person name="Habara T."/>
            <person name="Sakai H."/>
            <person name="Sato Y."/>
            <person name="Wilson G."/>
            <person name="Kumar K."/>
            <person name="McCouch S."/>
            <person name="Juretic N."/>
            <person name="Hoen D."/>
            <person name="Wright S."/>
            <person name="Bruskiewich R."/>
            <person name="Bureau T."/>
            <person name="Miyao A."/>
            <person name="Hirochika H."/>
            <person name="Nishikawa T."/>
            <person name="Kadowaki K."/>
            <person name="Sugiura M."/>
            <person name="Burr B."/>
            <person name="Sasaki T."/>
        </authorList>
    </citation>
    <scope>NUCLEOTIDE SEQUENCE [LARGE SCALE GENOMIC DNA]</scope>
    <source>
        <strain evidence="3">cv. Nipponbare</strain>
    </source>
</reference>
<proteinExistence type="predicted"/>
<dbReference type="AlphaFoldDB" id="Q5JPW8"/>
<feature type="region of interest" description="Disordered" evidence="1">
    <location>
        <begin position="1"/>
        <end position="126"/>
    </location>
</feature>
<sequence length="141" mass="15687">MGTGDTERTRTGQREERDPYHHAMRRGNDHDERERQEDDDNDDRGRRGGDKGQPAAAARRRGRCGTRRCDDDDGGGAVKRRAGEDERAAEGTSATMRMERPARATAFRRNRGAAGGEDNAATSIGVPVSHPDFCFRIYKII</sequence>